<dbReference type="AlphaFoldDB" id="A0A509EHF6"/>
<evidence type="ECO:0000256" key="5">
    <source>
        <dbReference type="ARBA" id="ARBA00022801"/>
    </source>
</evidence>
<dbReference type="PANTHER" id="PTHR31290">
    <property type="entry name" value="UV-DAMAGE ENDONUCLEASE"/>
    <property type="match status" value="1"/>
</dbReference>
<evidence type="ECO:0000256" key="6">
    <source>
        <dbReference type="ARBA" id="ARBA00023204"/>
    </source>
</evidence>
<dbReference type="GO" id="GO:0016787">
    <property type="term" value="F:hydrolase activity"/>
    <property type="evidence" value="ECO:0007669"/>
    <property type="project" value="UniProtKB-KW"/>
</dbReference>
<evidence type="ECO:0000313" key="7">
    <source>
        <dbReference type="EMBL" id="VUD72623.1"/>
    </source>
</evidence>
<protein>
    <submittedName>
        <fullName evidence="7">UV DNA damage endonuclease</fullName>
        <ecNumber evidence="7">3.-.-.-</ecNumber>
    </submittedName>
</protein>
<dbReference type="GO" id="GO:0004519">
    <property type="term" value="F:endonuclease activity"/>
    <property type="evidence" value="ECO:0007669"/>
    <property type="project" value="UniProtKB-KW"/>
</dbReference>
<evidence type="ECO:0000256" key="4">
    <source>
        <dbReference type="ARBA" id="ARBA00022769"/>
    </source>
</evidence>
<proteinExistence type="predicted"/>
<sequence length="356" mass="38936">MRDEPRLGFCCKFIPTEPPGTHATQKAAKEAALVMNLTSATMAHLGKLQPAARREKLGAIVLHNLAALERQIEWVGARPPLERLLRIASNVLPGYTHPIAAPLYDEPAFARAIADGLARIGARARALGVRLSFHPGPFCLLASRNPAAIENGIGELEYHARIFEMMGFGSGWHPHGAHINIHIGARDPGLAGFRETLPRVSRTARDLLTIENDEFGFGLDELLTLADLVPIVLDLHHHWVESGGAYIEPEDPRIGPIRESWRGVRPIAHVSVSREGLWPDQDPDRLPDFAALRAAGFSGRDLAAHSDLMWNRALNDLVARHLAWADFEIEAKAKNLASVGLAEQIRAGRTALLAAE</sequence>
<dbReference type="RefSeq" id="WP_142583921.1">
    <property type="nucleotide sequence ID" value="NZ_CABFPH010000046.1"/>
</dbReference>
<dbReference type="Proteomes" id="UP000410984">
    <property type="component" value="Unassembled WGS sequence"/>
</dbReference>
<dbReference type="Gene3D" id="3.20.20.150">
    <property type="entry name" value="Divalent-metal-dependent TIM barrel enzymes"/>
    <property type="match status" value="1"/>
</dbReference>
<dbReference type="Pfam" id="PF03851">
    <property type="entry name" value="UvdE"/>
    <property type="match status" value="1"/>
</dbReference>
<dbReference type="SUPFAM" id="SSF51658">
    <property type="entry name" value="Xylose isomerase-like"/>
    <property type="match status" value="1"/>
</dbReference>
<dbReference type="OrthoDB" id="9782576at2"/>
<dbReference type="InterPro" id="IPR036237">
    <property type="entry name" value="Xyl_isomerase-like_sf"/>
</dbReference>
<dbReference type="GO" id="GO:0009411">
    <property type="term" value="P:response to UV"/>
    <property type="evidence" value="ECO:0007669"/>
    <property type="project" value="InterPro"/>
</dbReference>
<keyword evidence="2 7" id="KW-0255">Endonuclease</keyword>
<reference evidence="7 8" key="1">
    <citation type="submission" date="2019-06" db="EMBL/GenBank/DDBJ databases">
        <authorList>
            <person name="Rodrigo-Torres L."/>
            <person name="Arahal R. D."/>
            <person name="Lucena T."/>
        </authorList>
    </citation>
    <scope>NUCLEOTIDE SEQUENCE [LARGE SCALE GENOMIC DNA]</scope>
    <source>
        <strain evidence="7 8">SB0023/3</strain>
    </source>
</reference>
<keyword evidence="4" id="KW-0228">DNA excision</keyword>
<dbReference type="EMBL" id="CABFPH010000046">
    <property type="protein sequence ID" value="VUD72623.1"/>
    <property type="molecule type" value="Genomic_DNA"/>
</dbReference>
<keyword evidence="1" id="KW-0540">Nuclease</keyword>
<keyword evidence="6" id="KW-0234">DNA repair</keyword>
<gene>
    <name evidence="7" type="primary">uvsE</name>
    <name evidence="7" type="ORF">MET9862_03223</name>
</gene>
<name>A0A509EHF6_9HYPH</name>
<dbReference type="InterPro" id="IPR004601">
    <property type="entry name" value="UvdE"/>
</dbReference>
<keyword evidence="3" id="KW-0227">DNA damage</keyword>
<accession>A0A509EHF6</accession>
<evidence type="ECO:0000256" key="3">
    <source>
        <dbReference type="ARBA" id="ARBA00022763"/>
    </source>
</evidence>
<evidence type="ECO:0000256" key="1">
    <source>
        <dbReference type="ARBA" id="ARBA00022722"/>
    </source>
</evidence>
<evidence type="ECO:0000256" key="2">
    <source>
        <dbReference type="ARBA" id="ARBA00022759"/>
    </source>
</evidence>
<evidence type="ECO:0000313" key="8">
    <source>
        <dbReference type="Proteomes" id="UP000410984"/>
    </source>
</evidence>
<dbReference type="EC" id="3.-.-.-" evidence="7"/>
<keyword evidence="8" id="KW-1185">Reference proteome</keyword>
<organism evidence="7 8">
    <name type="scientific">Methylobacterium symbioticum</name>
    <dbReference type="NCBI Taxonomy" id="2584084"/>
    <lineage>
        <taxon>Bacteria</taxon>
        <taxon>Pseudomonadati</taxon>
        <taxon>Pseudomonadota</taxon>
        <taxon>Alphaproteobacteria</taxon>
        <taxon>Hyphomicrobiales</taxon>
        <taxon>Methylobacteriaceae</taxon>
        <taxon>Methylobacterium</taxon>
    </lineage>
</organism>
<dbReference type="GO" id="GO:0006289">
    <property type="term" value="P:nucleotide-excision repair"/>
    <property type="evidence" value="ECO:0007669"/>
    <property type="project" value="InterPro"/>
</dbReference>
<keyword evidence="5 7" id="KW-0378">Hydrolase</keyword>
<dbReference type="PANTHER" id="PTHR31290:SF5">
    <property type="entry name" value="UV-DAMAGE ENDONUCLEASE"/>
    <property type="match status" value="1"/>
</dbReference>